<keyword evidence="3" id="KW-0863">Zinc-finger</keyword>
<feature type="compositionally biased region" description="Acidic residues" evidence="6">
    <location>
        <begin position="108"/>
        <end position="117"/>
    </location>
</feature>
<accession>A0A1Y1UHR8</accession>
<evidence type="ECO:0000256" key="1">
    <source>
        <dbReference type="ARBA" id="ARBA00004123"/>
    </source>
</evidence>
<dbReference type="GO" id="GO:0005681">
    <property type="term" value="C:spliceosomal complex"/>
    <property type="evidence" value="ECO:0007669"/>
    <property type="project" value="InterPro"/>
</dbReference>
<feature type="compositionally biased region" description="Acidic residues" evidence="6">
    <location>
        <begin position="200"/>
        <end position="212"/>
    </location>
</feature>
<keyword evidence="4" id="KW-0862">Zinc</keyword>
<evidence type="ECO:0000256" key="3">
    <source>
        <dbReference type="ARBA" id="ARBA00022771"/>
    </source>
</evidence>
<dbReference type="AlphaFoldDB" id="A0A1Y1UHR8"/>
<organism evidence="7 8">
    <name type="scientific">Kockovaella imperatae</name>
    <dbReference type="NCBI Taxonomy" id="4999"/>
    <lineage>
        <taxon>Eukaryota</taxon>
        <taxon>Fungi</taxon>
        <taxon>Dikarya</taxon>
        <taxon>Basidiomycota</taxon>
        <taxon>Agaricomycotina</taxon>
        <taxon>Tremellomycetes</taxon>
        <taxon>Tremellales</taxon>
        <taxon>Cuniculitremaceae</taxon>
        <taxon>Kockovaella</taxon>
    </lineage>
</organism>
<feature type="region of interest" description="Disordered" evidence="6">
    <location>
        <begin position="48"/>
        <end position="223"/>
    </location>
</feature>
<feature type="compositionally biased region" description="Basic and acidic residues" evidence="6">
    <location>
        <begin position="67"/>
        <end position="86"/>
    </location>
</feature>
<sequence>MDAKSLLRAKKAGAKIEHPYASYTSGQLKCSICAVPVTQWDAHLLTKQHRTSVAREKASQAKASAKRPAEDSSRSDMKRVKTDKAAESSSSSSSLPIGFFDAPRSGDGGEDEEEDKEDERPQPTSAPPAAVAVPSKPEPTGDLELDAFLSSLNEPDPELSQPAPSSSRRARQRDLSPSDLGVASYSAAPVRIVPETVKEPEEDEEPEPEETEAERRARLEREEKEEIMERLEAEQRAQEDADSRVEALKARMEMLKARRKARPVNVDKKAAKS</sequence>
<keyword evidence="8" id="KW-1185">Reference proteome</keyword>
<dbReference type="Proteomes" id="UP000193218">
    <property type="component" value="Unassembled WGS sequence"/>
</dbReference>
<dbReference type="InterPro" id="IPR040050">
    <property type="entry name" value="ZNF830-like"/>
</dbReference>
<dbReference type="GO" id="GO:0033314">
    <property type="term" value="P:mitotic DNA replication checkpoint signaling"/>
    <property type="evidence" value="ECO:0007669"/>
    <property type="project" value="TreeGrafter"/>
</dbReference>
<reference evidence="7 8" key="1">
    <citation type="submission" date="2017-03" db="EMBL/GenBank/DDBJ databases">
        <title>Widespread Adenine N6-methylation of Active Genes in Fungi.</title>
        <authorList>
            <consortium name="DOE Joint Genome Institute"/>
            <person name="Mondo S.J."/>
            <person name="Dannebaum R.O."/>
            <person name="Kuo R.C."/>
            <person name="Louie K.B."/>
            <person name="Bewick A.J."/>
            <person name="Labutti K."/>
            <person name="Haridas S."/>
            <person name="Kuo A."/>
            <person name="Salamov A."/>
            <person name="Ahrendt S.R."/>
            <person name="Lau R."/>
            <person name="Bowen B.P."/>
            <person name="Lipzen A."/>
            <person name="Sullivan W."/>
            <person name="Andreopoulos W.B."/>
            <person name="Clum A."/>
            <person name="Lindquist E."/>
            <person name="Daum C."/>
            <person name="Northen T.R."/>
            <person name="Ramamoorthy G."/>
            <person name="Schmitz R.J."/>
            <person name="Gryganskyi A."/>
            <person name="Culley D."/>
            <person name="Magnuson J."/>
            <person name="James T.Y."/>
            <person name="O'Malley M.A."/>
            <person name="Stajich J.E."/>
            <person name="Spatafora J.W."/>
            <person name="Visel A."/>
            <person name="Grigoriev I.V."/>
        </authorList>
    </citation>
    <scope>NUCLEOTIDE SEQUENCE [LARGE SCALE GENOMIC DNA]</scope>
    <source>
        <strain evidence="7 8">NRRL Y-17943</strain>
    </source>
</reference>
<dbReference type="STRING" id="4999.A0A1Y1UHR8"/>
<dbReference type="EMBL" id="NBSH01000005">
    <property type="protein sequence ID" value="ORX37601.1"/>
    <property type="molecule type" value="Genomic_DNA"/>
</dbReference>
<dbReference type="GO" id="GO:0003676">
    <property type="term" value="F:nucleic acid binding"/>
    <property type="evidence" value="ECO:0007669"/>
    <property type="project" value="InterPro"/>
</dbReference>
<evidence type="ECO:0000256" key="5">
    <source>
        <dbReference type="ARBA" id="ARBA00023242"/>
    </source>
</evidence>
<dbReference type="GeneID" id="33559919"/>
<evidence type="ECO:0000256" key="2">
    <source>
        <dbReference type="ARBA" id="ARBA00022723"/>
    </source>
</evidence>
<gene>
    <name evidence="7" type="ORF">BD324DRAFT_650171</name>
</gene>
<dbReference type="GO" id="GO:0008270">
    <property type="term" value="F:zinc ion binding"/>
    <property type="evidence" value="ECO:0007669"/>
    <property type="project" value="UniProtKB-KW"/>
</dbReference>
<evidence type="ECO:0000256" key="6">
    <source>
        <dbReference type="SAM" id="MobiDB-lite"/>
    </source>
</evidence>
<protein>
    <recommendedName>
        <fullName evidence="9">Zinc finger protein 830</fullName>
    </recommendedName>
</protein>
<evidence type="ECO:0008006" key="9">
    <source>
        <dbReference type="Google" id="ProtNLM"/>
    </source>
</evidence>
<dbReference type="GO" id="GO:0044773">
    <property type="term" value="P:mitotic DNA damage checkpoint signaling"/>
    <property type="evidence" value="ECO:0007669"/>
    <property type="project" value="TreeGrafter"/>
</dbReference>
<evidence type="ECO:0000256" key="4">
    <source>
        <dbReference type="ARBA" id="ARBA00022833"/>
    </source>
</evidence>
<comment type="subcellular location">
    <subcellularLocation>
        <location evidence="1">Nucleus</location>
    </subcellularLocation>
</comment>
<keyword evidence="2" id="KW-0479">Metal-binding</keyword>
<dbReference type="OrthoDB" id="77607at2759"/>
<dbReference type="PANTHER" id="PTHR13278">
    <property type="entry name" value="ZINC FINGER PROTEIN 830"/>
    <property type="match status" value="1"/>
</dbReference>
<comment type="caution">
    <text evidence="7">The sequence shown here is derived from an EMBL/GenBank/DDBJ whole genome shotgun (WGS) entry which is preliminary data.</text>
</comment>
<dbReference type="InParanoid" id="A0A1Y1UHR8"/>
<keyword evidence="5" id="KW-0539">Nucleus</keyword>
<dbReference type="PANTHER" id="PTHR13278:SF0">
    <property type="entry name" value="ZINC FINGER PROTEIN 830"/>
    <property type="match status" value="1"/>
</dbReference>
<proteinExistence type="predicted"/>
<name>A0A1Y1UHR8_9TREE</name>
<feature type="compositionally biased region" description="Basic and acidic residues" evidence="6">
    <location>
        <begin position="213"/>
        <end position="223"/>
    </location>
</feature>
<evidence type="ECO:0000313" key="8">
    <source>
        <dbReference type="Proteomes" id="UP000193218"/>
    </source>
</evidence>
<dbReference type="RefSeq" id="XP_021871588.1">
    <property type="nucleotide sequence ID" value="XM_022018110.1"/>
</dbReference>
<dbReference type="GO" id="GO:0033260">
    <property type="term" value="P:nuclear DNA replication"/>
    <property type="evidence" value="ECO:0007669"/>
    <property type="project" value="TreeGrafter"/>
</dbReference>
<evidence type="ECO:0000313" key="7">
    <source>
        <dbReference type="EMBL" id="ORX37601.1"/>
    </source>
</evidence>